<name>A0A1I4E214_9ACTN</name>
<dbReference type="EMBL" id="FOQY01000046">
    <property type="protein sequence ID" value="SFK99864.1"/>
    <property type="molecule type" value="Genomic_DNA"/>
</dbReference>
<reference evidence="3" key="1">
    <citation type="submission" date="2016-10" db="EMBL/GenBank/DDBJ databases">
        <authorList>
            <person name="Varghese N."/>
            <person name="Submissions S."/>
        </authorList>
    </citation>
    <scope>NUCLEOTIDE SEQUENCE [LARGE SCALE GENOMIC DNA]</scope>
    <source>
        <strain evidence="3">CGMCC 4.2126</strain>
    </source>
</reference>
<protein>
    <submittedName>
        <fullName evidence="2">Uncharacterized protein</fullName>
    </submittedName>
</protein>
<feature type="chain" id="PRO_5011572652" evidence="1">
    <location>
        <begin position="28"/>
        <end position="116"/>
    </location>
</feature>
<evidence type="ECO:0000313" key="3">
    <source>
        <dbReference type="Proteomes" id="UP000199111"/>
    </source>
</evidence>
<evidence type="ECO:0000256" key="1">
    <source>
        <dbReference type="SAM" id="SignalP"/>
    </source>
</evidence>
<accession>A0A1I4E214</accession>
<keyword evidence="1" id="KW-0732">Signal</keyword>
<proteinExistence type="predicted"/>
<evidence type="ECO:0000313" key="2">
    <source>
        <dbReference type="EMBL" id="SFK99864.1"/>
    </source>
</evidence>
<dbReference type="Proteomes" id="UP000199111">
    <property type="component" value="Unassembled WGS sequence"/>
</dbReference>
<dbReference type="AlphaFoldDB" id="A0A1I4E214"/>
<organism evidence="2 3">
    <name type="scientific">Streptosporangium canum</name>
    <dbReference type="NCBI Taxonomy" id="324952"/>
    <lineage>
        <taxon>Bacteria</taxon>
        <taxon>Bacillati</taxon>
        <taxon>Actinomycetota</taxon>
        <taxon>Actinomycetes</taxon>
        <taxon>Streptosporangiales</taxon>
        <taxon>Streptosporangiaceae</taxon>
        <taxon>Streptosporangium</taxon>
    </lineage>
</organism>
<feature type="signal peptide" evidence="1">
    <location>
        <begin position="1"/>
        <end position="27"/>
    </location>
</feature>
<sequence length="116" mass="12560">MKAIAKFGTAVAAGTFALVLAGGTAQAATQALTPAATSSAAGSMSRPPTPNIKWLCNKPIVKKFIPQCTSGRSWTPEGLKKARCVLGHGPYLGWTGMPKLTWWLHKCYEKNEWKKW</sequence>
<keyword evidence="3" id="KW-1185">Reference proteome</keyword>
<gene>
    <name evidence="2" type="ORF">SAMN05216275_14617</name>
</gene>